<evidence type="ECO:0000313" key="2">
    <source>
        <dbReference type="EMBL" id="CAK7268508.1"/>
    </source>
</evidence>
<feature type="region of interest" description="Disordered" evidence="1">
    <location>
        <begin position="315"/>
        <end position="374"/>
    </location>
</feature>
<evidence type="ECO:0008006" key="4">
    <source>
        <dbReference type="Google" id="ProtNLM"/>
    </source>
</evidence>
<feature type="region of interest" description="Disordered" evidence="1">
    <location>
        <begin position="80"/>
        <end position="122"/>
    </location>
</feature>
<dbReference type="EMBL" id="CAWUOM010000047">
    <property type="protein sequence ID" value="CAK7268508.1"/>
    <property type="molecule type" value="Genomic_DNA"/>
</dbReference>
<name>A0ABP0DJT3_9PEZI</name>
<feature type="region of interest" description="Disordered" evidence="1">
    <location>
        <begin position="1"/>
        <end position="23"/>
    </location>
</feature>
<gene>
    <name evidence="2" type="ORF">SEPCBS57363_003128</name>
</gene>
<evidence type="ECO:0000256" key="1">
    <source>
        <dbReference type="SAM" id="MobiDB-lite"/>
    </source>
</evidence>
<keyword evidence="3" id="KW-1185">Reference proteome</keyword>
<feature type="compositionally biased region" description="Polar residues" evidence="1">
    <location>
        <begin position="113"/>
        <end position="122"/>
    </location>
</feature>
<feature type="compositionally biased region" description="Basic and acidic residues" evidence="1">
    <location>
        <begin position="406"/>
        <end position="422"/>
    </location>
</feature>
<comment type="caution">
    <text evidence="2">The sequence shown here is derived from an EMBL/GenBank/DDBJ whole genome shotgun (WGS) entry which is preliminary data.</text>
</comment>
<proteinExistence type="predicted"/>
<reference evidence="2 3" key="1">
    <citation type="submission" date="2024-01" db="EMBL/GenBank/DDBJ databases">
        <authorList>
            <person name="Allen C."/>
            <person name="Tagirdzhanova G."/>
        </authorList>
    </citation>
    <scope>NUCLEOTIDE SEQUENCE [LARGE SCALE GENOMIC DNA]</scope>
    <source>
        <strain evidence="2 3">CBS 573.63</strain>
    </source>
</reference>
<organism evidence="2 3">
    <name type="scientific">Sporothrix epigloea</name>
    <dbReference type="NCBI Taxonomy" id="1892477"/>
    <lineage>
        <taxon>Eukaryota</taxon>
        <taxon>Fungi</taxon>
        <taxon>Dikarya</taxon>
        <taxon>Ascomycota</taxon>
        <taxon>Pezizomycotina</taxon>
        <taxon>Sordariomycetes</taxon>
        <taxon>Sordariomycetidae</taxon>
        <taxon>Ophiostomatales</taxon>
        <taxon>Ophiostomataceae</taxon>
        <taxon>Sporothrix</taxon>
    </lineage>
</organism>
<feature type="region of interest" description="Disordered" evidence="1">
    <location>
        <begin position="396"/>
        <end position="422"/>
    </location>
</feature>
<protein>
    <recommendedName>
        <fullName evidence="4">Clr5 domain-containing protein</fullName>
    </recommendedName>
</protein>
<dbReference type="Proteomes" id="UP001642501">
    <property type="component" value="Unassembled WGS sequence"/>
</dbReference>
<feature type="compositionally biased region" description="Low complexity" evidence="1">
    <location>
        <begin position="87"/>
        <end position="112"/>
    </location>
</feature>
<sequence length="422" mass="46578">MEYSYESVAEASRAGQTSSAPGYDMNGYLYHASPRASDLATPVNQYSYNSYSTTASPLEESTTSHSVYSFNAPVNGHSTYVGPANRPSQPSSAYSPYLPSLPSSGPLSHPQSTVSPHTMQRSYTNHSGSFARYGYQRAPPRSRPSSLHSLPAPVSGYQFGTPQGGSAGESLPGDFEATASEANGNAVLATGEACDFHQDCPADDRLIHDLYRKHRNVRGEAMWDTIGAEFHKQYPDKKLSTARIQMKHTRAVRKHLLWPKEAFSAMIEIYMDEEKKKYTHYASRLKETLGDKYWDFKPADVEAFLCRAGIEDAIPEPSSKTRRRNHQQGRQPRHSDVGRSSTSHVPAVWNTGYAPSSVAGQQHLPLPGSNQSMMAVPSDYEHHALAAVQTPVFSREQETAFQESLDGQHGRIDSDDAMRSLQ</sequence>
<accession>A0ABP0DJT3</accession>
<evidence type="ECO:0000313" key="3">
    <source>
        <dbReference type="Proteomes" id="UP001642501"/>
    </source>
</evidence>